<evidence type="ECO:0000256" key="3">
    <source>
        <dbReference type="ARBA" id="ARBA00011049"/>
    </source>
</evidence>
<evidence type="ECO:0000256" key="1">
    <source>
        <dbReference type="ARBA" id="ARBA00004117"/>
    </source>
</evidence>
<sequence length="317" mass="34777">MSQTMTQDEIAAQSGNVIDEIIRMSDFSFERLPMLDIIGERLADSISMVIPDLTGVLCEASLNSLDYLPMAQASESLHLPALLGVVAAQNLDGEILIAMDATFALTAMELMLGGDPKGEIERHSDTFTGIEKGFGARLGNTIAQELRRCLAMVGDVDLELDRIETDPDSASVTQPANLCVRMRIAVVLAGRTGNVDVVIPYDALEPIRPKLGKIHFGEPSEDGNPWKEQLAGQIERSNVELEAVLTEVAVPIQQVMNWKPGETINLWIEDDHEATVVCAETEMFKALMGKRNNGNTALRITRQIEVEEETENGRDPY</sequence>
<keyword evidence="10" id="KW-0975">Bacterial flagellum</keyword>
<protein>
    <recommendedName>
        <fullName evidence="4">Flagellar motor switch protein FliM</fullName>
    </recommendedName>
</protein>
<keyword evidence="14" id="KW-1185">Reference proteome</keyword>
<dbReference type="Gene3D" id="3.40.1550.10">
    <property type="entry name" value="CheC-like"/>
    <property type="match status" value="1"/>
</dbReference>
<dbReference type="GO" id="GO:0050918">
    <property type="term" value="P:positive chemotaxis"/>
    <property type="evidence" value="ECO:0007669"/>
    <property type="project" value="TreeGrafter"/>
</dbReference>
<dbReference type="PANTHER" id="PTHR30034:SF3">
    <property type="entry name" value="FLAGELLAR MOTOR SWITCH PROTEIN FLIM"/>
    <property type="match status" value="1"/>
</dbReference>
<comment type="subcellular location">
    <subcellularLocation>
        <location evidence="1">Bacterial flagellum basal body</location>
    </subcellularLocation>
    <subcellularLocation>
        <location evidence="2">Cell inner membrane</location>
        <topology evidence="2">Peripheral membrane protein</topology>
    </subcellularLocation>
</comment>
<evidence type="ECO:0000256" key="2">
    <source>
        <dbReference type="ARBA" id="ARBA00004417"/>
    </source>
</evidence>
<evidence type="ECO:0000256" key="6">
    <source>
        <dbReference type="ARBA" id="ARBA00022500"/>
    </source>
</evidence>
<dbReference type="Pfam" id="PF01052">
    <property type="entry name" value="FliMN_C"/>
    <property type="match status" value="1"/>
</dbReference>
<dbReference type="OrthoDB" id="9806941at2"/>
<feature type="domain" description="Flagellar motor switch protein FliN-like C-terminal" evidence="12">
    <location>
        <begin position="233"/>
        <end position="304"/>
    </location>
</feature>
<proteinExistence type="inferred from homology"/>
<dbReference type="PANTHER" id="PTHR30034">
    <property type="entry name" value="FLAGELLAR MOTOR SWITCH PROTEIN FLIM"/>
    <property type="match status" value="1"/>
</dbReference>
<dbReference type="InterPro" id="IPR001689">
    <property type="entry name" value="Flag_FliM"/>
</dbReference>
<dbReference type="Proteomes" id="UP000184211">
    <property type="component" value="Unassembled WGS sequence"/>
</dbReference>
<dbReference type="Pfam" id="PF02154">
    <property type="entry name" value="FliM"/>
    <property type="match status" value="1"/>
</dbReference>
<evidence type="ECO:0000256" key="4">
    <source>
        <dbReference type="ARBA" id="ARBA00021898"/>
    </source>
</evidence>
<keyword evidence="13" id="KW-0282">Flagellum</keyword>
<keyword evidence="8" id="KW-0283">Flagellar rotation</keyword>
<comment type="function">
    <text evidence="11">FliM is one of three proteins (FliG, FliN, FliM) that forms the rotor-mounted switch complex (C ring), located at the base of the basal body. This complex interacts with the CheY and CheZ chemotaxis proteins, in addition to contacting components of the motor that determine the direction of flagellar rotation.</text>
</comment>
<dbReference type="GO" id="GO:0071978">
    <property type="term" value="P:bacterial-type flagellum-dependent swarming motility"/>
    <property type="evidence" value="ECO:0007669"/>
    <property type="project" value="TreeGrafter"/>
</dbReference>
<evidence type="ECO:0000313" key="13">
    <source>
        <dbReference type="EMBL" id="SHH79781.1"/>
    </source>
</evidence>
<gene>
    <name evidence="13" type="ORF">SAMN04488044_3301</name>
</gene>
<dbReference type="SUPFAM" id="SSF103039">
    <property type="entry name" value="CheC-like"/>
    <property type="match status" value="1"/>
</dbReference>
<evidence type="ECO:0000256" key="5">
    <source>
        <dbReference type="ARBA" id="ARBA00022475"/>
    </source>
</evidence>
<dbReference type="GO" id="GO:0005886">
    <property type="term" value="C:plasma membrane"/>
    <property type="evidence" value="ECO:0007669"/>
    <property type="project" value="UniProtKB-SubCell"/>
</dbReference>
<dbReference type="GO" id="GO:0003774">
    <property type="term" value="F:cytoskeletal motor activity"/>
    <property type="evidence" value="ECO:0007669"/>
    <property type="project" value="InterPro"/>
</dbReference>
<organism evidence="13 14">
    <name type="scientific">Cognatishimia maritima</name>
    <dbReference type="NCBI Taxonomy" id="870908"/>
    <lineage>
        <taxon>Bacteria</taxon>
        <taxon>Pseudomonadati</taxon>
        <taxon>Pseudomonadota</taxon>
        <taxon>Alphaproteobacteria</taxon>
        <taxon>Rhodobacterales</taxon>
        <taxon>Paracoccaceae</taxon>
        <taxon>Cognatishimia</taxon>
    </lineage>
</organism>
<evidence type="ECO:0000256" key="9">
    <source>
        <dbReference type="ARBA" id="ARBA00023136"/>
    </source>
</evidence>
<dbReference type="RefSeq" id="WP_072794128.1">
    <property type="nucleotide sequence ID" value="NZ_FQWM01000009.1"/>
</dbReference>
<keyword evidence="13" id="KW-0969">Cilium</keyword>
<name>A0A1M5VX51_9RHOB</name>
<keyword evidence="9" id="KW-0472">Membrane</keyword>
<evidence type="ECO:0000256" key="10">
    <source>
        <dbReference type="ARBA" id="ARBA00023143"/>
    </source>
</evidence>
<dbReference type="InterPro" id="IPR001543">
    <property type="entry name" value="FliN-like_C"/>
</dbReference>
<evidence type="ECO:0000259" key="12">
    <source>
        <dbReference type="Pfam" id="PF01052"/>
    </source>
</evidence>
<dbReference type="CDD" id="cd17908">
    <property type="entry name" value="FliM"/>
    <property type="match status" value="1"/>
</dbReference>
<dbReference type="Gene3D" id="2.30.330.10">
    <property type="entry name" value="SpoA-like"/>
    <property type="match status" value="1"/>
</dbReference>
<dbReference type="InterPro" id="IPR036429">
    <property type="entry name" value="SpoA-like_sf"/>
</dbReference>
<evidence type="ECO:0000313" key="14">
    <source>
        <dbReference type="Proteomes" id="UP000184211"/>
    </source>
</evidence>
<reference evidence="14" key="1">
    <citation type="submission" date="2016-11" db="EMBL/GenBank/DDBJ databases">
        <authorList>
            <person name="Varghese N."/>
            <person name="Submissions S."/>
        </authorList>
    </citation>
    <scope>NUCLEOTIDE SEQUENCE [LARGE SCALE GENOMIC DNA]</scope>
    <source>
        <strain evidence="14">DSM 28223</strain>
    </source>
</reference>
<evidence type="ECO:0000256" key="7">
    <source>
        <dbReference type="ARBA" id="ARBA00022519"/>
    </source>
</evidence>
<dbReference type="SUPFAM" id="SSF101801">
    <property type="entry name" value="Surface presentation of antigens (SPOA)"/>
    <property type="match status" value="1"/>
</dbReference>
<evidence type="ECO:0000256" key="11">
    <source>
        <dbReference type="ARBA" id="ARBA00025044"/>
    </source>
</evidence>
<keyword evidence="5" id="KW-1003">Cell membrane</keyword>
<dbReference type="InterPro" id="IPR028976">
    <property type="entry name" value="CheC-like_sf"/>
</dbReference>
<keyword evidence="7" id="KW-0997">Cell inner membrane</keyword>
<keyword evidence="6" id="KW-0145">Chemotaxis</keyword>
<dbReference type="GO" id="GO:0009425">
    <property type="term" value="C:bacterial-type flagellum basal body"/>
    <property type="evidence" value="ECO:0007669"/>
    <property type="project" value="UniProtKB-SubCell"/>
</dbReference>
<comment type="similarity">
    <text evidence="3">Belongs to the FliM family.</text>
</comment>
<dbReference type="AlphaFoldDB" id="A0A1M5VX51"/>
<dbReference type="EMBL" id="FQWM01000009">
    <property type="protein sequence ID" value="SHH79781.1"/>
    <property type="molecule type" value="Genomic_DNA"/>
</dbReference>
<evidence type="ECO:0000256" key="8">
    <source>
        <dbReference type="ARBA" id="ARBA00022779"/>
    </source>
</evidence>
<keyword evidence="13" id="KW-0966">Cell projection</keyword>
<accession>A0A1M5VX51</accession>
<dbReference type="STRING" id="870908.SAMN04488044_3301"/>